<dbReference type="STRING" id="379508.A5DS06"/>
<dbReference type="GO" id="GO:0140691">
    <property type="term" value="F:RNA folding chaperone"/>
    <property type="evidence" value="ECO:0007669"/>
    <property type="project" value="EnsemblFungi"/>
</dbReference>
<keyword evidence="11" id="KW-1185">Reference proteome</keyword>
<evidence type="ECO:0000256" key="7">
    <source>
        <dbReference type="ARBA" id="ARBA00039099"/>
    </source>
</evidence>
<dbReference type="VEuPathDB" id="FungiDB:LELG_00142"/>
<dbReference type="OrthoDB" id="6349953at2759"/>
<evidence type="ECO:0000256" key="8">
    <source>
        <dbReference type="ARBA" id="ARBA00051897"/>
    </source>
</evidence>
<dbReference type="KEGG" id="lel:PVL30_000137"/>
<accession>A5DS06</accession>
<dbReference type="Proteomes" id="UP000001996">
    <property type="component" value="Unassembled WGS sequence"/>
</dbReference>
<dbReference type="PANTHER" id="PTHR10631">
    <property type="entry name" value="N 2 ,N 2 -DIMETHYLGUANOSINE TRNA METHYLTRANSFERASE"/>
    <property type="match status" value="1"/>
</dbReference>
<protein>
    <recommendedName>
        <fullName evidence="7 9">tRNA (guanine(26)-N(2))-dimethyltransferase</fullName>
        <ecNumber evidence="7 9">2.1.1.216</ecNumber>
    </recommendedName>
</protein>
<dbReference type="InterPro" id="IPR002905">
    <property type="entry name" value="Trm1"/>
</dbReference>
<dbReference type="EMBL" id="CH981524">
    <property type="protein sequence ID" value="EDK41964.1"/>
    <property type="molecule type" value="Genomic_DNA"/>
</dbReference>
<dbReference type="HOGENOM" id="CLU_010862_4_1_1"/>
<keyword evidence="1 9" id="KW-0820">tRNA-binding</keyword>
<dbReference type="GO" id="GO:0005739">
    <property type="term" value="C:mitochondrion"/>
    <property type="evidence" value="ECO:0007669"/>
    <property type="project" value="EnsemblFungi"/>
</dbReference>
<sequence>MLKRLTLLFKNRLLFTIETQRSMSISNGTTNDVLSASAPAMDLDLALATPTNAQTQSVGSPNESNFNYTTEGKATILTPKKDEVFYNPIQQFNRDISTMSIIAYDQMRIEAINSKEKSASYKKRKLQGLTILESLAASGLRSCRYGLEIPRVHKIVANDMSAEAVTSIERNIEHNSLSGKVVANLGDAIKFMASTGQKFHIIDLDPYGTASPFIDSALQCVEDDGMLLVTCTDAAVLAGSGYPEKCFALYGGNNFGNSYINSESNHEVGIRLMLSSIAATAAKYKKAIEPMLSLSIDYYFRVWVRVKNSPIKVKNLASETMMAYGCHGCGNKHVQPFGLKKDGKFIYPKLASGLNDHCRYCDGTYTVAGPMYAGPLHNVDFIDRILDINHKADKDVYGTTERIKGMLTLAKSELPDVPFFENLNKVGALFKSAPISIDEYARAVGNLGYDVSLTHAKKNCIKSNIPLEPQFGNIQAME</sequence>
<gene>
    <name evidence="10" type="ORF">LELG_00142</name>
</gene>
<dbReference type="SUPFAM" id="SSF53335">
    <property type="entry name" value="S-adenosyl-L-methionine-dependent methyltransferases"/>
    <property type="match status" value="1"/>
</dbReference>
<dbReference type="GeneID" id="5234996"/>
<dbReference type="GO" id="GO:0002940">
    <property type="term" value="P:tRNA N2-guanine methylation"/>
    <property type="evidence" value="ECO:0007669"/>
    <property type="project" value="EnsemblFungi"/>
</dbReference>
<dbReference type="AlphaFoldDB" id="A5DS06"/>
<evidence type="ECO:0000256" key="5">
    <source>
        <dbReference type="ARBA" id="ARBA00022694"/>
    </source>
</evidence>
<evidence type="ECO:0000256" key="1">
    <source>
        <dbReference type="ARBA" id="ARBA00022555"/>
    </source>
</evidence>
<comment type="catalytic activity">
    <reaction evidence="8 9">
        <text>guanosine(26) in tRNA + 2 S-adenosyl-L-methionine = N(2)-dimethylguanosine(26) in tRNA + 2 S-adenosyl-L-homocysteine + 2 H(+)</text>
        <dbReference type="Rhea" id="RHEA:43140"/>
        <dbReference type="Rhea" id="RHEA-COMP:10359"/>
        <dbReference type="Rhea" id="RHEA-COMP:10360"/>
        <dbReference type="ChEBI" id="CHEBI:15378"/>
        <dbReference type="ChEBI" id="CHEBI:57856"/>
        <dbReference type="ChEBI" id="CHEBI:59789"/>
        <dbReference type="ChEBI" id="CHEBI:74269"/>
        <dbReference type="ChEBI" id="CHEBI:74513"/>
        <dbReference type="EC" id="2.1.1.216"/>
    </reaction>
</comment>
<dbReference type="eggNOG" id="KOG1253">
    <property type="taxonomic scope" value="Eukaryota"/>
</dbReference>
<dbReference type="GO" id="GO:0160104">
    <property type="term" value="F:tRNA (guanine(26)-N2)-dimethyltransferase activity"/>
    <property type="evidence" value="ECO:0007669"/>
    <property type="project" value="UniProtKB-UniRule"/>
</dbReference>
<dbReference type="InterPro" id="IPR042296">
    <property type="entry name" value="tRNA_met_Trm1_C"/>
</dbReference>
<dbReference type="EC" id="2.1.1.216" evidence="7 9"/>
<dbReference type="GO" id="GO:0000049">
    <property type="term" value="F:tRNA binding"/>
    <property type="evidence" value="ECO:0007669"/>
    <property type="project" value="UniProtKB-UniRule"/>
</dbReference>
<evidence type="ECO:0000256" key="3">
    <source>
        <dbReference type="ARBA" id="ARBA00022679"/>
    </source>
</evidence>
<keyword evidence="6 9" id="KW-0694">RNA-binding</keyword>
<dbReference type="Gene3D" id="3.30.56.70">
    <property type="entry name" value="N2,N2-dimethylguanosine tRNA methyltransferase, C-terminal domain"/>
    <property type="match status" value="1"/>
</dbReference>
<dbReference type="FunCoup" id="A5DS06">
    <property type="interactions" value="1174"/>
</dbReference>
<dbReference type="InterPro" id="IPR029063">
    <property type="entry name" value="SAM-dependent_MTases_sf"/>
</dbReference>
<dbReference type="InParanoid" id="A5DS06"/>
<keyword evidence="2 9" id="KW-0489">Methyltransferase</keyword>
<reference evidence="10 11" key="1">
    <citation type="journal article" date="2009" name="Nature">
        <title>Evolution of pathogenicity and sexual reproduction in eight Candida genomes.</title>
        <authorList>
            <person name="Butler G."/>
            <person name="Rasmussen M.D."/>
            <person name="Lin M.F."/>
            <person name="Santos M.A."/>
            <person name="Sakthikumar S."/>
            <person name="Munro C.A."/>
            <person name="Rheinbay E."/>
            <person name="Grabherr M."/>
            <person name="Forche A."/>
            <person name="Reedy J.L."/>
            <person name="Agrafioti I."/>
            <person name="Arnaud M.B."/>
            <person name="Bates S."/>
            <person name="Brown A.J."/>
            <person name="Brunke S."/>
            <person name="Costanzo M.C."/>
            <person name="Fitzpatrick D.A."/>
            <person name="de Groot P.W."/>
            <person name="Harris D."/>
            <person name="Hoyer L.L."/>
            <person name="Hube B."/>
            <person name="Klis F.M."/>
            <person name="Kodira C."/>
            <person name="Lennard N."/>
            <person name="Logue M.E."/>
            <person name="Martin R."/>
            <person name="Neiman A.M."/>
            <person name="Nikolaou E."/>
            <person name="Quail M.A."/>
            <person name="Quinn J."/>
            <person name="Santos M.C."/>
            <person name="Schmitzberger F.F."/>
            <person name="Sherlock G."/>
            <person name="Shah P."/>
            <person name="Silverstein K.A."/>
            <person name="Skrzypek M.S."/>
            <person name="Soll D."/>
            <person name="Staggs R."/>
            <person name="Stansfield I."/>
            <person name="Stumpf M.P."/>
            <person name="Sudbery P.E."/>
            <person name="Srikantha T."/>
            <person name="Zeng Q."/>
            <person name="Berman J."/>
            <person name="Berriman M."/>
            <person name="Heitman J."/>
            <person name="Gow N.A."/>
            <person name="Lorenz M.C."/>
            <person name="Birren B.W."/>
            <person name="Kellis M."/>
            <person name="Cuomo C.A."/>
        </authorList>
    </citation>
    <scope>NUCLEOTIDE SEQUENCE [LARGE SCALE GENOMIC DNA]</scope>
    <source>
        <strain evidence="11">ATCC 11503 / BCRC 21390 / CBS 2605 / JCM 1781 / NBRC 1676 / NRRL YB-4239</strain>
    </source>
</reference>
<keyword evidence="3 9" id="KW-0808">Transferase</keyword>
<dbReference type="GO" id="GO:0160103">
    <property type="term" value="F:tRNA (guanine(26)-N2/guanine(27)-N2)-dimethyltransferase activity"/>
    <property type="evidence" value="ECO:0007669"/>
    <property type="project" value="EnsemblFungi"/>
</dbReference>
<proteinExistence type="inferred from homology"/>
<evidence type="ECO:0000256" key="9">
    <source>
        <dbReference type="PROSITE-ProRule" id="PRU00958"/>
    </source>
</evidence>
<name>A5DS06_LODEL</name>
<dbReference type="NCBIfam" id="TIGR00308">
    <property type="entry name" value="TRM1"/>
    <property type="match status" value="1"/>
</dbReference>
<dbReference type="GO" id="GO:0005637">
    <property type="term" value="C:nuclear inner membrane"/>
    <property type="evidence" value="ECO:0007669"/>
    <property type="project" value="EnsemblFungi"/>
</dbReference>
<dbReference type="Gene3D" id="3.40.50.150">
    <property type="entry name" value="Vaccinia Virus protein VP39"/>
    <property type="match status" value="1"/>
</dbReference>
<organism evidence="10 11">
    <name type="scientific">Lodderomyces elongisporus (strain ATCC 11503 / CBS 2605 / JCM 1781 / NBRC 1676 / NRRL YB-4239)</name>
    <name type="common">Yeast</name>
    <name type="synonym">Saccharomyces elongisporus</name>
    <dbReference type="NCBI Taxonomy" id="379508"/>
    <lineage>
        <taxon>Eukaryota</taxon>
        <taxon>Fungi</taxon>
        <taxon>Dikarya</taxon>
        <taxon>Ascomycota</taxon>
        <taxon>Saccharomycotina</taxon>
        <taxon>Pichiomycetes</taxon>
        <taxon>Debaryomycetaceae</taxon>
        <taxon>Candida/Lodderomyces clade</taxon>
        <taxon>Lodderomyces</taxon>
    </lineage>
</organism>
<evidence type="ECO:0000256" key="2">
    <source>
        <dbReference type="ARBA" id="ARBA00022603"/>
    </source>
</evidence>
<dbReference type="PANTHER" id="PTHR10631:SF3">
    <property type="entry name" value="TRNA (GUANINE(26)-N(2))-DIMETHYLTRANSFERASE"/>
    <property type="match status" value="1"/>
</dbReference>
<keyword evidence="5 9" id="KW-0819">tRNA processing</keyword>
<evidence type="ECO:0000256" key="6">
    <source>
        <dbReference type="ARBA" id="ARBA00022884"/>
    </source>
</evidence>
<evidence type="ECO:0000313" key="10">
    <source>
        <dbReference type="EMBL" id="EDK41964.1"/>
    </source>
</evidence>
<comment type="similarity">
    <text evidence="9">Belongs to the class I-like SAM-binding methyltransferase superfamily. Trm1 family.</text>
</comment>
<dbReference type="FunFam" id="3.40.50.150:FF:000051">
    <property type="entry name" value="tRNA (guanine(26)-N(2))-dimethyltransferase"/>
    <property type="match status" value="1"/>
</dbReference>
<dbReference type="OMA" id="MKCCHEM"/>
<dbReference type="PROSITE" id="PS51626">
    <property type="entry name" value="SAM_MT_TRM1"/>
    <property type="match status" value="1"/>
</dbReference>
<evidence type="ECO:0000313" key="11">
    <source>
        <dbReference type="Proteomes" id="UP000001996"/>
    </source>
</evidence>
<evidence type="ECO:0000256" key="4">
    <source>
        <dbReference type="ARBA" id="ARBA00022691"/>
    </source>
</evidence>
<dbReference type="Pfam" id="PF02005">
    <property type="entry name" value="TRM"/>
    <property type="match status" value="1"/>
</dbReference>
<keyword evidence="4 9" id="KW-0949">S-adenosyl-L-methionine</keyword>